<evidence type="ECO:0000313" key="2">
    <source>
        <dbReference type="EMBL" id="TCP06673.1"/>
    </source>
</evidence>
<organism evidence="2 3">
    <name type="scientific">Caldimonas thermodepolymerans</name>
    <dbReference type="NCBI Taxonomy" id="215580"/>
    <lineage>
        <taxon>Bacteria</taxon>
        <taxon>Pseudomonadati</taxon>
        <taxon>Pseudomonadota</taxon>
        <taxon>Betaproteobacteria</taxon>
        <taxon>Burkholderiales</taxon>
        <taxon>Sphaerotilaceae</taxon>
        <taxon>Caldimonas</taxon>
    </lineage>
</organism>
<gene>
    <name evidence="2" type="ORF">EV676_106157</name>
</gene>
<dbReference type="EMBL" id="SLXF01000006">
    <property type="protein sequence ID" value="TCP06673.1"/>
    <property type="molecule type" value="Genomic_DNA"/>
</dbReference>
<comment type="caution">
    <text evidence="2">The sequence shown here is derived from an EMBL/GenBank/DDBJ whole genome shotgun (WGS) entry which is preliminary data.</text>
</comment>
<keyword evidence="2" id="KW-0645">Protease</keyword>
<dbReference type="GO" id="GO:0006508">
    <property type="term" value="P:proteolysis"/>
    <property type="evidence" value="ECO:0007669"/>
    <property type="project" value="UniProtKB-KW"/>
</dbReference>
<dbReference type="Proteomes" id="UP000294772">
    <property type="component" value="Unassembled WGS sequence"/>
</dbReference>
<dbReference type="Gene3D" id="2.40.70.10">
    <property type="entry name" value="Acid Proteases"/>
    <property type="match status" value="1"/>
</dbReference>
<dbReference type="SUPFAM" id="SSF50630">
    <property type="entry name" value="Acid proteases"/>
    <property type="match status" value="1"/>
</dbReference>
<protein>
    <submittedName>
        <fullName evidence="2">Aspartyl protease family protein</fullName>
    </submittedName>
</protein>
<evidence type="ECO:0000256" key="1">
    <source>
        <dbReference type="SAM" id="SignalP"/>
    </source>
</evidence>
<proteinExistence type="predicted"/>
<reference evidence="2 3" key="1">
    <citation type="submission" date="2019-03" db="EMBL/GenBank/DDBJ databases">
        <title>Genomic Encyclopedia of Type Strains, Phase IV (KMG-IV): sequencing the most valuable type-strain genomes for metagenomic binning, comparative biology and taxonomic classification.</title>
        <authorList>
            <person name="Goeker M."/>
        </authorList>
    </citation>
    <scope>NUCLEOTIDE SEQUENCE [LARGE SCALE GENOMIC DNA]</scope>
    <source>
        <strain evidence="2 3">DSM 15264</strain>
    </source>
</reference>
<dbReference type="InterPro" id="IPR011969">
    <property type="entry name" value="Clan_AA_Asp_peptidase_C"/>
</dbReference>
<sequence>MKQVWRTMVVSLGAFALLPAAASTVALTGSFGNKALLMINGTPRTVAVGATVDGVRLVSLANGQAVVEIDGQRQTLVLGGSQVSVGGPGPAGGSRIVLKAGSGGHFVTDGQINGRTVRFLVDTGATSVSMSVRDAERLGIDYRSGRPVQMNTANGVVQGYVVLLSSVRVGDVEVHNVQGVVAPREMPYILLGNSFLSRFQLRQENDQLTLDRRF</sequence>
<feature type="chain" id="PRO_5041387692" evidence="1">
    <location>
        <begin position="23"/>
        <end position="214"/>
    </location>
</feature>
<dbReference type="Pfam" id="PF13975">
    <property type="entry name" value="gag-asp_proteas"/>
    <property type="match status" value="1"/>
</dbReference>
<feature type="signal peptide" evidence="1">
    <location>
        <begin position="1"/>
        <end position="22"/>
    </location>
</feature>
<name>A0AA46DDD4_9BURK</name>
<evidence type="ECO:0000313" key="3">
    <source>
        <dbReference type="Proteomes" id="UP000294772"/>
    </source>
</evidence>
<dbReference type="InterPro" id="IPR021109">
    <property type="entry name" value="Peptidase_aspartic_dom_sf"/>
</dbReference>
<dbReference type="NCBIfam" id="TIGR02281">
    <property type="entry name" value="clan_AA_DTGA"/>
    <property type="match status" value="1"/>
</dbReference>
<keyword evidence="1" id="KW-0732">Signal</keyword>
<dbReference type="AlphaFoldDB" id="A0AA46DDD4"/>
<dbReference type="RefSeq" id="WP_336470026.1">
    <property type="nucleotide sequence ID" value="NZ_CP064338.1"/>
</dbReference>
<accession>A0AA46DDD4</accession>
<dbReference type="CDD" id="cd05483">
    <property type="entry name" value="retropepsin_like_bacteria"/>
    <property type="match status" value="1"/>
</dbReference>
<keyword evidence="2" id="KW-0378">Hydrolase</keyword>
<dbReference type="GO" id="GO:0008233">
    <property type="term" value="F:peptidase activity"/>
    <property type="evidence" value="ECO:0007669"/>
    <property type="project" value="UniProtKB-KW"/>
</dbReference>
<dbReference type="InterPro" id="IPR034122">
    <property type="entry name" value="Retropepsin-like_bacterial"/>
</dbReference>